<feature type="binding site" evidence="7">
    <location>
        <position position="85"/>
    </location>
    <ligand>
        <name>4-imidazolone-5-propanoate</name>
        <dbReference type="ChEBI" id="CHEBI:77893"/>
    </ligand>
</feature>
<evidence type="ECO:0000256" key="6">
    <source>
        <dbReference type="ARBA" id="ARBA00023004"/>
    </source>
</evidence>
<dbReference type="eggNOG" id="COG1228">
    <property type="taxonomic scope" value="Bacteria"/>
</dbReference>
<evidence type="ECO:0000256" key="5">
    <source>
        <dbReference type="ARBA" id="ARBA00022833"/>
    </source>
</evidence>
<dbReference type="RefSeq" id="WP_014201244.1">
    <property type="nucleotide sequence ID" value="NC_016599.1"/>
</dbReference>
<feature type="binding site" evidence="7">
    <location>
        <position position="320"/>
    </location>
    <ligand>
        <name>Fe(3+)</name>
        <dbReference type="ChEBI" id="CHEBI:29034"/>
    </ligand>
</feature>
<name>G8R2S8_OWEHD</name>
<dbReference type="PATRIC" id="fig|926562.3.peg.887"/>
<feature type="binding site" evidence="7">
    <location>
        <position position="78"/>
    </location>
    <ligand>
        <name>Fe(3+)</name>
        <dbReference type="ChEBI" id="CHEBI:29034"/>
    </ligand>
</feature>
<dbReference type="HAMAP" id="MF_00372">
    <property type="entry name" value="HutI"/>
    <property type="match status" value="1"/>
</dbReference>
<dbReference type="AlphaFoldDB" id="G8R2S8"/>
<comment type="cofactor">
    <cofactor evidence="7">
        <name>Zn(2+)</name>
        <dbReference type="ChEBI" id="CHEBI:29105"/>
    </cofactor>
    <cofactor evidence="7">
        <name>Fe(3+)</name>
        <dbReference type="ChEBI" id="CHEBI:29034"/>
    </cofactor>
    <text evidence="7">Binds 1 zinc or iron ion per subunit.</text>
</comment>
<feature type="binding site" evidence="7">
    <location>
        <position position="148"/>
    </location>
    <ligand>
        <name>N-formimidoyl-L-glutamate</name>
        <dbReference type="ChEBI" id="CHEBI:58928"/>
    </ligand>
</feature>
<keyword evidence="7" id="KW-0963">Cytoplasm</keyword>
<dbReference type="KEGG" id="oho:Oweho_0872"/>
<feature type="binding site" evidence="7">
    <location>
        <position position="181"/>
    </location>
    <ligand>
        <name>4-imidazolone-5-propanoate</name>
        <dbReference type="ChEBI" id="CHEBI:77893"/>
    </ligand>
</feature>
<sequence length="410" mass="44951">MKTLIHNISLILHIDQNKRKHKRGKELGDFPTTENAWLLMEDGKIADYGTKGSEPAADEKIDAKGGMLLPTWVDSHTHLVYAGTREDEFAKRLHGMTYEQIANEGGGILNSARKLRSASEEELYEAAAGRLDELIKLGTGAIEIKSGYGLTTESEVKILRVARKLAENFPIPIKTSFLGAHAFPEEFKDDHAGYVKQIVEEMLPKITEEKLADYVDVFCEKGYFSTEEMEDIIVAGNENGLKSKLHVNQFNSLGAIEISVKHDAVSVDHLEVMTDEDVAILAKSDTIGTLLPGCSLFLEIPYGPARELIDKNAIVALATDYNPGSSPSGNMNLVVSLATFKMKMTPEEAISAATLNGAAAIELSDELGSIEKGKRANLIITKPLSSPSFLPYNFGHNHIEHVLINGKIYE</sequence>
<keyword evidence="6 7" id="KW-0408">Iron</keyword>
<keyword evidence="10" id="KW-1185">Reference proteome</keyword>
<dbReference type="GO" id="GO:0019557">
    <property type="term" value="P:L-histidine catabolic process to glutamate and formate"/>
    <property type="evidence" value="ECO:0007669"/>
    <property type="project" value="UniProtKB-UniPathway"/>
</dbReference>
<dbReference type="OrthoDB" id="9776455at2"/>
<comment type="pathway">
    <text evidence="7">Amino-acid degradation; L-histidine degradation into L-glutamate; N-formimidoyl-L-glutamate from L-histidine: step 3/3.</text>
</comment>
<protein>
    <recommendedName>
        <fullName evidence="1 7">Imidazolonepropionase</fullName>
        <ecNumber evidence="1 7">3.5.2.7</ecNumber>
    </recommendedName>
    <alternativeName>
        <fullName evidence="7">Imidazolone-5-propionate hydrolase</fullName>
    </alternativeName>
</protein>
<dbReference type="NCBIfam" id="TIGR01224">
    <property type="entry name" value="hutI"/>
    <property type="match status" value="1"/>
</dbReference>
<keyword evidence="3 7" id="KW-0378">Hydrolase</keyword>
<dbReference type="InterPro" id="IPR011059">
    <property type="entry name" value="Metal-dep_hydrolase_composite"/>
</dbReference>
<dbReference type="InterPro" id="IPR032466">
    <property type="entry name" value="Metal_Hydrolase"/>
</dbReference>
<evidence type="ECO:0000313" key="9">
    <source>
        <dbReference type="EMBL" id="AEV31883.1"/>
    </source>
</evidence>
<feature type="binding site" evidence="7">
    <location>
        <position position="246"/>
    </location>
    <ligand>
        <name>Zn(2+)</name>
        <dbReference type="ChEBI" id="CHEBI:29105"/>
    </ligand>
</feature>
<gene>
    <name evidence="7" type="primary">hutI</name>
    <name evidence="9" type="ordered locus">Oweho_0872</name>
</gene>
<feature type="binding site" evidence="7">
    <location>
        <position position="249"/>
    </location>
    <ligand>
        <name>4-imidazolone-5-propanoate</name>
        <dbReference type="ChEBI" id="CHEBI:77893"/>
    </ligand>
</feature>
<dbReference type="EC" id="3.5.2.7" evidence="1 7"/>
<dbReference type="PANTHER" id="PTHR42752:SF1">
    <property type="entry name" value="IMIDAZOLONEPROPIONASE-RELATED"/>
    <property type="match status" value="1"/>
</dbReference>
<evidence type="ECO:0000256" key="2">
    <source>
        <dbReference type="ARBA" id="ARBA00022723"/>
    </source>
</evidence>
<dbReference type="GO" id="GO:0050480">
    <property type="term" value="F:imidazolonepropionase activity"/>
    <property type="evidence" value="ECO:0007669"/>
    <property type="project" value="UniProtKB-UniRule"/>
</dbReference>
<evidence type="ECO:0000313" key="10">
    <source>
        <dbReference type="Proteomes" id="UP000005631"/>
    </source>
</evidence>
<dbReference type="GO" id="GO:0008270">
    <property type="term" value="F:zinc ion binding"/>
    <property type="evidence" value="ECO:0007669"/>
    <property type="project" value="UniProtKB-UniRule"/>
</dbReference>
<feature type="binding site" evidence="7">
    <location>
        <position position="246"/>
    </location>
    <ligand>
        <name>Fe(3+)</name>
        <dbReference type="ChEBI" id="CHEBI:29034"/>
    </ligand>
</feature>
<evidence type="ECO:0000256" key="7">
    <source>
        <dbReference type="HAMAP-Rule" id="MF_00372"/>
    </source>
</evidence>
<keyword evidence="5 7" id="KW-0862">Zinc</keyword>
<accession>G8R2S8</accession>
<dbReference type="HOGENOM" id="CLU_041647_0_1_10"/>
<evidence type="ECO:0000256" key="4">
    <source>
        <dbReference type="ARBA" id="ARBA00022808"/>
    </source>
</evidence>
<feature type="binding site" evidence="7">
    <location>
        <position position="320"/>
    </location>
    <ligand>
        <name>Zn(2+)</name>
        <dbReference type="ChEBI" id="CHEBI:29105"/>
    </ligand>
</feature>
<dbReference type="UniPathway" id="UPA00379">
    <property type="reaction ID" value="UER00551"/>
</dbReference>
<keyword evidence="4 7" id="KW-0369">Histidine metabolism</keyword>
<dbReference type="SUPFAM" id="SSF51556">
    <property type="entry name" value="Metallo-dependent hydrolases"/>
    <property type="match status" value="1"/>
</dbReference>
<proteinExistence type="inferred from homology"/>
<comment type="subcellular location">
    <subcellularLocation>
        <location evidence="7">Cytoplasm</location>
    </subcellularLocation>
</comment>
<dbReference type="PANTHER" id="PTHR42752">
    <property type="entry name" value="IMIDAZOLONEPROPIONASE"/>
    <property type="match status" value="1"/>
</dbReference>
<feature type="binding site" evidence="7">
    <location>
        <position position="325"/>
    </location>
    <ligand>
        <name>4-imidazolone-5-propanoate</name>
        <dbReference type="ChEBI" id="CHEBI:77893"/>
    </ligand>
</feature>
<comment type="catalytic activity">
    <reaction evidence="7">
        <text>4-imidazolone-5-propanoate + H2O = N-formimidoyl-L-glutamate</text>
        <dbReference type="Rhea" id="RHEA:23660"/>
        <dbReference type="ChEBI" id="CHEBI:15377"/>
        <dbReference type="ChEBI" id="CHEBI:58928"/>
        <dbReference type="ChEBI" id="CHEBI:77893"/>
        <dbReference type="EC" id="3.5.2.7"/>
    </reaction>
</comment>
<dbReference type="InterPro" id="IPR006680">
    <property type="entry name" value="Amidohydro-rel"/>
</dbReference>
<feature type="binding site" evidence="7">
    <location>
        <position position="148"/>
    </location>
    <ligand>
        <name>4-imidazolone-5-propanoate</name>
        <dbReference type="ChEBI" id="CHEBI:77893"/>
    </ligand>
</feature>
<dbReference type="Pfam" id="PF01979">
    <property type="entry name" value="Amidohydro_1"/>
    <property type="match status" value="1"/>
</dbReference>
<dbReference type="GO" id="GO:0005506">
    <property type="term" value="F:iron ion binding"/>
    <property type="evidence" value="ECO:0007669"/>
    <property type="project" value="UniProtKB-UniRule"/>
</dbReference>
<organism evidence="9 10">
    <name type="scientific">Owenweeksia hongkongensis (strain DSM 17368 / CIP 108786 / JCM 12287 / NRRL B-23963 / UST20020801)</name>
    <dbReference type="NCBI Taxonomy" id="926562"/>
    <lineage>
        <taxon>Bacteria</taxon>
        <taxon>Pseudomonadati</taxon>
        <taxon>Bacteroidota</taxon>
        <taxon>Flavobacteriia</taxon>
        <taxon>Flavobacteriales</taxon>
        <taxon>Owenweeksiaceae</taxon>
        <taxon>Owenweeksia</taxon>
    </lineage>
</organism>
<dbReference type="EMBL" id="CP003156">
    <property type="protein sequence ID" value="AEV31883.1"/>
    <property type="molecule type" value="Genomic_DNA"/>
</dbReference>
<dbReference type="Proteomes" id="UP000005631">
    <property type="component" value="Chromosome"/>
</dbReference>
<feature type="binding site" evidence="7">
    <location>
        <position position="78"/>
    </location>
    <ligand>
        <name>Zn(2+)</name>
        <dbReference type="ChEBI" id="CHEBI:29105"/>
    </ligand>
</feature>
<evidence type="ECO:0000256" key="3">
    <source>
        <dbReference type="ARBA" id="ARBA00022801"/>
    </source>
</evidence>
<dbReference type="SUPFAM" id="SSF51338">
    <property type="entry name" value="Composite domain of metallo-dependent hydrolases"/>
    <property type="match status" value="1"/>
</dbReference>
<dbReference type="FunFam" id="3.20.20.140:FF:000007">
    <property type="entry name" value="Imidazolonepropionase"/>
    <property type="match status" value="1"/>
</dbReference>
<dbReference type="InterPro" id="IPR005920">
    <property type="entry name" value="HutI"/>
</dbReference>
<evidence type="ECO:0000259" key="8">
    <source>
        <dbReference type="Pfam" id="PF01979"/>
    </source>
</evidence>
<feature type="domain" description="Amidohydrolase-related" evidence="8">
    <location>
        <begin position="67"/>
        <end position="408"/>
    </location>
</feature>
<comment type="function">
    <text evidence="7">Catalyzes the hydrolytic cleavage of the carbon-nitrogen bond in imidazolone-5-propanoate to yield N-formimidoyl-L-glutamate. It is the third step in the universal histidine degradation pathway.</text>
</comment>
<feature type="binding site" evidence="7">
    <location>
        <position position="324"/>
    </location>
    <ligand>
        <name>N-formimidoyl-L-glutamate</name>
        <dbReference type="ChEBI" id="CHEBI:58928"/>
    </ligand>
</feature>
<reference evidence="9 10" key="1">
    <citation type="journal article" date="2012" name="Stand. Genomic Sci.">
        <title>Genome sequence of the orange-pigmented seawater bacterium Owenweeksia hongkongensis type strain (UST20020801(T)).</title>
        <authorList>
            <person name="Riedel T."/>
            <person name="Held B."/>
            <person name="Nolan M."/>
            <person name="Lucas S."/>
            <person name="Lapidus A."/>
            <person name="Tice H."/>
            <person name="Del Rio T.G."/>
            <person name="Cheng J.F."/>
            <person name="Han C."/>
            <person name="Tapia R."/>
            <person name="Goodwin L.A."/>
            <person name="Pitluck S."/>
            <person name="Liolios K."/>
            <person name="Mavromatis K."/>
            <person name="Pagani I."/>
            <person name="Ivanova N."/>
            <person name="Mikhailova N."/>
            <person name="Pati A."/>
            <person name="Chen A."/>
            <person name="Palaniappan K."/>
            <person name="Rohde M."/>
            <person name="Tindall B.J."/>
            <person name="Detter J.C."/>
            <person name="Goker M."/>
            <person name="Woyke T."/>
            <person name="Bristow J."/>
            <person name="Eisen J.A."/>
            <person name="Markowitz V."/>
            <person name="Hugenholtz P."/>
            <person name="Klenk H.P."/>
            <person name="Kyrpides N.C."/>
        </authorList>
    </citation>
    <scope>NUCLEOTIDE SEQUENCE</scope>
    <source>
        <strain evidence="10">DSM 17368 / JCM 12287 / NRRL B-23963</strain>
    </source>
</reference>
<dbReference type="STRING" id="926562.Oweho_0872"/>
<feature type="binding site" evidence="7">
    <location>
        <position position="322"/>
    </location>
    <ligand>
        <name>N-formimidoyl-L-glutamate</name>
        <dbReference type="ChEBI" id="CHEBI:58928"/>
    </ligand>
</feature>
<feature type="binding site" evidence="7">
    <location>
        <position position="76"/>
    </location>
    <ligand>
        <name>Zn(2+)</name>
        <dbReference type="ChEBI" id="CHEBI:29105"/>
    </ligand>
</feature>
<feature type="binding site" evidence="7">
    <location>
        <position position="76"/>
    </location>
    <ligand>
        <name>Fe(3+)</name>
        <dbReference type="ChEBI" id="CHEBI:29034"/>
    </ligand>
</feature>
<dbReference type="GO" id="GO:0005737">
    <property type="term" value="C:cytoplasm"/>
    <property type="evidence" value="ECO:0007669"/>
    <property type="project" value="UniProtKB-SubCell"/>
</dbReference>
<keyword evidence="2 7" id="KW-0479">Metal-binding</keyword>
<evidence type="ECO:0000256" key="1">
    <source>
        <dbReference type="ARBA" id="ARBA00012864"/>
    </source>
</evidence>
<dbReference type="Gene3D" id="3.20.20.140">
    <property type="entry name" value="Metal-dependent hydrolases"/>
    <property type="match status" value="1"/>
</dbReference>
<comment type="similarity">
    <text evidence="7">Belongs to the metallo-dependent hydrolases superfamily. HutI family.</text>
</comment>
<dbReference type="GO" id="GO:0019556">
    <property type="term" value="P:L-histidine catabolic process to glutamate and formamide"/>
    <property type="evidence" value="ECO:0007669"/>
    <property type="project" value="UniProtKB-UniRule"/>
</dbReference>
<dbReference type="Gene3D" id="2.30.40.10">
    <property type="entry name" value="Urease, subunit C, domain 1"/>
    <property type="match status" value="1"/>
</dbReference>